<evidence type="ECO:0000313" key="3">
    <source>
        <dbReference type="WBParaSite" id="HPLM_0000224601-mRNA-1"/>
    </source>
</evidence>
<dbReference type="STRING" id="6290.A0A0N4VY75"/>
<reference evidence="1 2" key="2">
    <citation type="submission" date="2018-11" db="EMBL/GenBank/DDBJ databases">
        <authorList>
            <consortium name="Pathogen Informatics"/>
        </authorList>
    </citation>
    <scope>NUCLEOTIDE SEQUENCE [LARGE SCALE GENOMIC DNA]</scope>
    <source>
        <strain evidence="1 2">MHpl1</strain>
    </source>
</reference>
<dbReference type="AlphaFoldDB" id="A0A0N4VY75"/>
<gene>
    <name evidence="1" type="ORF">HPLM_LOCUS2242</name>
</gene>
<evidence type="ECO:0000313" key="1">
    <source>
        <dbReference type="EMBL" id="VDO13704.1"/>
    </source>
</evidence>
<sequence length="73" mass="8369">LPEYSSSCRSGTIISYKFYISRLYRDPTWKSLQTAAASTTQLYKSSIDVHRRGFEKGFRAGRISLAKVVLIKY</sequence>
<dbReference type="EMBL" id="UZAF01004233">
    <property type="protein sequence ID" value="VDO13704.1"/>
    <property type="molecule type" value="Genomic_DNA"/>
</dbReference>
<dbReference type="OrthoDB" id="5823474at2759"/>
<dbReference type="Proteomes" id="UP000268014">
    <property type="component" value="Unassembled WGS sequence"/>
</dbReference>
<proteinExistence type="predicted"/>
<keyword evidence="2" id="KW-1185">Reference proteome</keyword>
<organism evidence="3">
    <name type="scientific">Haemonchus placei</name>
    <name type="common">Barber's pole worm</name>
    <dbReference type="NCBI Taxonomy" id="6290"/>
    <lineage>
        <taxon>Eukaryota</taxon>
        <taxon>Metazoa</taxon>
        <taxon>Ecdysozoa</taxon>
        <taxon>Nematoda</taxon>
        <taxon>Chromadorea</taxon>
        <taxon>Rhabditida</taxon>
        <taxon>Rhabditina</taxon>
        <taxon>Rhabditomorpha</taxon>
        <taxon>Strongyloidea</taxon>
        <taxon>Trichostrongylidae</taxon>
        <taxon>Haemonchus</taxon>
    </lineage>
</organism>
<evidence type="ECO:0000313" key="2">
    <source>
        <dbReference type="Proteomes" id="UP000268014"/>
    </source>
</evidence>
<name>A0A0N4VY75_HAEPC</name>
<dbReference type="WBParaSite" id="HPLM_0000224601-mRNA-1">
    <property type="protein sequence ID" value="HPLM_0000224601-mRNA-1"/>
    <property type="gene ID" value="HPLM_0000224601"/>
</dbReference>
<accession>A0A0N4VY75</accession>
<reference evidence="3" key="1">
    <citation type="submission" date="2017-02" db="UniProtKB">
        <authorList>
            <consortium name="WormBaseParasite"/>
        </authorList>
    </citation>
    <scope>IDENTIFICATION</scope>
</reference>
<protein>
    <submittedName>
        <fullName evidence="3">Ovule protein</fullName>
    </submittedName>
</protein>